<proteinExistence type="predicted"/>
<dbReference type="OrthoDB" id="9984900at2"/>
<name>E3H7J8_ILYPC</name>
<dbReference type="AlphaFoldDB" id="E3H7J8"/>
<sequence>MRFIYLFFMIISILSYGETEGRYELRNSKELTMFFPKSDSEYIDYLSGKKDAEAYFELAVIYLKEGSKSKSKDYLNLYIKEENDPRKLLEYYNIEKNYKKIEENLDRIISSADDLESVQYKKKIYREIANKKLPISKEKYKVNKIKEFLSYEGKEEKQRHFFNSNKWTKGDIRKIVDKLKKYKLKEKSPSKKLFDMFATKKDRLENKYHNIKNLEDVEGYYDYFDFAKSEDIKADLKTPAEKLLYLKYEKNTEGYKAAKEKFVKEYLEKKNNRVLYTLWTVTKDNNIIQYLKTQSEEYHHLYLKELLEKNKKSLFYSEGEKFLYLYPKSFYREEILKQLFALASESQKSNLVKTYTEVIDSRVLDRERIKSSDGPLKIKLMEKEILKGSSDYTEKLIEELEDQYIDREVAEKLKRMGNREPYAVYLIQNDLVVPAEYRGAAARYLYTEGEIDALYPYRKYIGKSELKELSKSYPRYKEEYATRYPLEEGNTDSSKESYIYFSKNPVLQESIVKEIENKKIMEPHEMYYAALYYNQKKDYIKSYRLSDLLNEKYSFSEKIVKLHRDNIQKLKKINLKK</sequence>
<organism evidence="1 2">
    <name type="scientific">Ilyobacter polytropus (strain ATCC 51220 / DSM 2926 / LMG 16218 / CuHBu1)</name>
    <dbReference type="NCBI Taxonomy" id="572544"/>
    <lineage>
        <taxon>Bacteria</taxon>
        <taxon>Fusobacteriati</taxon>
        <taxon>Fusobacteriota</taxon>
        <taxon>Fusobacteriia</taxon>
        <taxon>Fusobacteriales</taxon>
        <taxon>Fusobacteriaceae</taxon>
        <taxon>Ilyobacter</taxon>
    </lineage>
</organism>
<reference evidence="1 2" key="1">
    <citation type="journal article" date="2010" name="Stand. Genomic Sci.">
        <title>Complete genome sequence of Ilyobacter polytropus type strain (CuHbu1).</title>
        <authorList>
            <person name="Sikorski J."/>
            <person name="Chertkov O."/>
            <person name="Lapidus A."/>
            <person name="Nolan M."/>
            <person name="Lucas S."/>
            <person name="Del Rio T.G."/>
            <person name="Tice H."/>
            <person name="Cheng J.F."/>
            <person name="Tapia R."/>
            <person name="Han C."/>
            <person name="Goodwin L."/>
            <person name="Pitluck S."/>
            <person name="Liolios K."/>
            <person name="Ivanova N."/>
            <person name="Mavromatis K."/>
            <person name="Mikhailova N."/>
            <person name="Pati A."/>
            <person name="Chen A."/>
            <person name="Palaniappan K."/>
            <person name="Land M."/>
            <person name="Hauser L."/>
            <person name="Chang Y.J."/>
            <person name="Jeffries C.D."/>
            <person name="Brambilla E."/>
            <person name="Yasawong M."/>
            <person name="Rohde M."/>
            <person name="Pukall R."/>
            <person name="Spring S."/>
            <person name="Goker M."/>
            <person name="Woyke T."/>
            <person name="Bristow J."/>
            <person name="Eisen J.A."/>
            <person name="Markowitz V."/>
            <person name="Hugenholtz P."/>
            <person name="Kyrpides N.C."/>
            <person name="Klenk H.P."/>
        </authorList>
    </citation>
    <scope>NUCLEOTIDE SEQUENCE [LARGE SCALE GENOMIC DNA]</scope>
    <source>
        <strain evidence="2">ATCC 51220 / DSM 2926 / LMG 16218 / CuHBu1</strain>
    </source>
</reference>
<dbReference type="KEGG" id="ipo:Ilyop_0163"/>
<evidence type="ECO:0000313" key="2">
    <source>
        <dbReference type="Proteomes" id="UP000006875"/>
    </source>
</evidence>
<dbReference type="STRING" id="572544.Ilyop_0163"/>
<dbReference type="Proteomes" id="UP000006875">
    <property type="component" value="Chromosome"/>
</dbReference>
<dbReference type="HOGENOM" id="CLU_472325_0_0_0"/>
<accession>E3H7J8</accession>
<protein>
    <submittedName>
        <fullName evidence="1">Uncharacterized protein</fullName>
    </submittedName>
</protein>
<gene>
    <name evidence="1" type="ordered locus">Ilyop_0163</name>
</gene>
<keyword evidence="2" id="KW-1185">Reference proteome</keyword>
<evidence type="ECO:0000313" key="1">
    <source>
        <dbReference type="EMBL" id="ADO81952.1"/>
    </source>
</evidence>
<dbReference type="EMBL" id="CP002281">
    <property type="protein sequence ID" value="ADO81952.1"/>
    <property type="molecule type" value="Genomic_DNA"/>
</dbReference>
<dbReference type="RefSeq" id="WP_013386623.1">
    <property type="nucleotide sequence ID" value="NC_014632.1"/>
</dbReference>